<dbReference type="CDD" id="cd00093">
    <property type="entry name" value="HTH_XRE"/>
    <property type="match status" value="1"/>
</dbReference>
<dbReference type="InterPro" id="IPR036397">
    <property type="entry name" value="RNaseH_sf"/>
</dbReference>
<dbReference type="AlphaFoldDB" id="A0A6J1BLT3"/>
<sequence length="298" mass="33469">RCHAGWEQARVAEQLGVSRGTVSKWLARYEAEGPAGLEDRPSRPHRLANQTAPQVEAQVLELRRDRHRGAVFLAGELGLVASTVGRVLARHRVPALASIDPITGLAVRRHRGGPRYERRRPGELLHVDVKKLGRVPDGGGWRLHGRSEAVRGRGIGYDFLHVAVDDHSRLAYIEALPDERDLTCAGFLHRAATWFHTRGVRVERVLTDNALTYRQGRNWRAVCVGLGIRRRFIKPGCPWTNGKAERLNRTLLTEFAYARPWTSNHQRLTALDSWVTDYNTRRAHSALGGQPPVTRLAS</sequence>
<dbReference type="InterPro" id="IPR001387">
    <property type="entry name" value="Cro/C1-type_HTH"/>
</dbReference>
<dbReference type="Pfam" id="PF13683">
    <property type="entry name" value="rve_3"/>
    <property type="match status" value="1"/>
</dbReference>
<name>A0A6J1BLT3_9ROSI</name>
<dbReference type="InterPro" id="IPR001584">
    <property type="entry name" value="Integrase_cat-core"/>
</dbReference>
<dbReference type="PROSITE" id="PS50994">
    <property type="entry name" value="INTEGRASE"/>
    <property type="match status" value="1"/>
</dbReference>
<dbReference type="OrthoDB" id="9996331at2759"/>
<gene>
    <name evidence="3" type="primary">LOC110428914</name>
</gene>
<feature type="non-terminal residue" evidence="3">
    <location>
        <position position="1"/>
    </location>
</feature>
<dbReference type="InterPro" id="IPR009057">
    <property type="entry name" value="Homeodomain-like_sf"/>
</dbReference>
<evidence type="ECO:0000313" key="2">
    <source>
        <dbReference type="Proteomes" id="UP000504621"/>
    </source>
</evidence>
<dbReference type="SUPFAM" id="SSF46689">
    <property type="entry name" value="Homeodomain-like"/>
    <property type="match status" value="1"/>
</dbReference>
<dbReference type="NCBIfam" id="NF033577">
    <property type="entry name" value="transpos_IS481"/>
    <property type="match status" value="1"/>
</dbReference>
<feature type="domain" description="Integrase catalytic" evidence="1">
    <location>
        <begin position="132"/>
        <end position="298"/>
    </location>
</feature>
<reference evidence="3" key="1">
    <citation type="submission" date="2025-08" db="UniProtKB">
        <authorList>
            <consortium name="RefSeq"/>
        </authorList>
    </citation>
    <scope>IDENTIFICATION</scope>
    <source>
        <tissue evidence="3">Leaf</tissue>
    </source>
</reference>
<accession>A0A6J1BLT3</accession>
<dbReference type="Pfam" id="PF13565">
    <property type="entry name" value="HTH_32"/>
    <property type="match status" value="1"/>
</dbReference>
<dbReference type="InterPro" id="IPR012337">
    <property type="entry name" value="RNaseH-like_sf"/>
</dbReference>
<evidence type="ECO:0000259" key="1">
    <source>
        <dbReference type="PROSITE" id="PS50994"/>
    </source>
</evidence>
<dbReference type="GO" id="GO:0003676">
    <property type="term" value="F:nucleic acid binding"/>
    <property type="evidence" value="ECO:0007669"/>
    <property type="project" value="InterPro"/>
</dbReference>
<dbReference type="InterPro" id="IPR047656">
    <property type="entry name" value="IS481-like_transpos"/>
</dbReference>
<dbReference type="Proteomes" id="UP000504621">
    <property type="component" value="Unplaced"/>
</dbReference>
<dbReference type="GO" id="GO:0015074">
    <property type="term" value="P:DNA integration"/>
    <property type="evidence" value="ECO:0007669"/>
    <property type="project" value="InterPro"/>
</dbReference>
<dbReference type="Gene3D" id="3.30.420.10">
    <property type="entry name" value="Ribonuclease H-like superfamily/Ribonuclease H"/>
    <property type="match status" value="1"/>
</dbReference>
<proteinExistence type="predicted"/>
<evidence type="ECO:0000313" key="3">
    <source>
        <dbReference type="RefSeq" id="XP_021300512.1"/>
    </source>
</evidence>
<organism evidence="2 3">
    <name type="scientific">Herrania umbratica</name>
    <dbReference type="NCBI Taxonomy" id="108875"/>
    <lineage>
        <taxon>Eukaryota</taxon>
        <taxon>Viridiplantae</taxon>
        <taxon>Streptophyta</taxon>
        <taxon>Embryophyta</taxon>
        <taxon>Tracheophyta</taxon>
        <taxon>Spermatophyta</taxon>
        <taxon>Magnoliopsida</taxon>
        <taxon>eudicotyledons</taxon>
        <taxon>Gunneridae</taxon>
        <taxon>Pentapetalae</taxon>
        <taxon>rosids</taxon>
        <taxon>malvids</taxon>
        <taxon>Malvales</taxon>
        <taxon>Malvaceae</taxon>
        <taxon>Byttnerioideae</taxon>
        <taxon>Herrania</taxon>
    </lineage>
</organism>
<dbReference type="PANTHER" id="PTHR35004">
    <property type="entry name" value="TRANSPOSASE RV3428C-RELATED"/>
    <property type="match status" value="1"/>
</dbReference>
<dbReference type="RefSeq" id="XP_021300512.1">
    <property type="nucleotide sequence ID" value="XM_021444837.1"/>
</dbReference>
<dbReference type="SUPFAM" id="SSF53098">
    <property type="entry name" value="Ribonuclease H-like"/>
    <property type="match status" value="1"/>
</dbReference>
<keyword evidence="2" id="KW-1185">Reference proteome</keyword>
<protein>
    <submittedName>
        <fullName evidence="3">Uncharacterized protein LOC110428914</fullName>
    </submittedName>
</protein>
<dbReference type="GeneID" id="110428914"/>
<dbReference type="PANTHER" id="PTHR35004:SF7">
    <property type="entry name" value="INTEGRASE PROTEIN"/>
    <property type="match status" value="1"/>
</dbReference>